<dbReference type="AlphaFoldDB" id="A0A3B1A5R4"/>
<organism evidence="2">
    <name type="scientific">hydrothermal vent metagenome</name>
    <dbReference type="NCBI Taxonomy" id="652676"/>
    <lineage>
        <taxon>unclassified sequences</taxon>
        <taxon>metagenomes</taxon>
        <taxon>ecological metagenomes</taxon>
    </lineage>
</organism>
<feature type="transmembrane region" description="Helical" evidence="1">
    <location>
        <begin position="12"/>
        <end position="31"/>
    </location>
</feature>
<evidence type="ECO:0008006" key="3">
    <source>
        <dbReference type="Google" id="ProtNLM"/>
    </source>
</evidence>
<feature type="transmembrane region" description="Helical" evidence="1">
    <location>
        <begin position="128"/>
        <end position="149"/>
    </location>
</feature>
<keyword evidence="1" id="KW-0472">Membrane</keyword>
<keyword evidence="1" id="KW-0812">Transmembrane</keyword>
<name>A0A3B1A5R4_9ZZZZ</name>
<sequence length="216" mass="24035">MRNFVTSRQMFVLLFLAAYGLSYIPILHVPFKWLEVFFHEISHGLVAILTGGRVVSIELRPDGSGLCYYQGGWRLLISFAGYAGAVTWGLLIYLSAKSLGRRANIIAWALTIMIGVSTILWARDLTTILILMIMGGLLFILAKFSLGIWITSLTQFIGIYVMQSALQSPTYLLDGQASGDGAALASITFIPELIWVIIWIGIALLGFWYAWNHRGR</sequence>
<dbReference type="EMBL" id="UOFR01000082">
    <property type="protein sequence ID" value="VAX01076.1"/>
    <property type="molecule type" value="Genomic_DNA"/>
</dbReference>
<accession>A0A3B1A5R4</accession>
<evidence type="ECO:0000256" key="1">
    <source>
        <dbReference type="SAM" id="Phobius"/>
    </source>
</evidence>
<feature type="transmembrane region" description="Helical" evidence="1">
    <location>
        <begin position="193"/>
        <end position="211"/>
    </location>
</feature>
<reference evidence="2" key="1">
    <citation type="submission" date="2018-06" db="EMBL/GenBank/DDBJ databases">
        <authorList>
            <person name="Zhirakovskaya E."/>
        </authorList>
    </citation>
    <scope>NUCLEOTIDE SEQUENCE</scope>
</reference>
<dbReference type="Pfam" id="PF13398">
    <property type="entry name" value="Peptidase_M50B"/>
    <property type="match status" value="1"/>
</dbReference>
<gene>
    <name evidence="2" type="ORF">MNBD_GAMMA21-1835</name>
</gene>
<protein>
    <recommendedName>
        <fullName evidence="3">M50 family peptidase</fullName>
    </recommendedName>
</protein>
<feature type="transmembrane region" description="Helical" evidence="1">
    <location>
        <begin position="73"/>
        <end position="93"/>
    </location>
</feature>
<keyword evidence="1" id="KW-1133">Transmembrane helix</keyword>
<proteinExistence type="predicted"/>
<feature type="transmembrane region" description="Helical" evidence="1">
    <location>
        <begin position="105"/>
        <end position="122"/>
    </location>
</feature>
<dbReference type="InterPro" id="IPR049500">
    <property type="entry name" value="Peptidase_M50B-like"/>
</dbReference>
<dbReference type="PANTHER" id="PTHR33979">
    <property type="entry name" value="OS02G0221600 PROTEIN"/>
    <property type="match status" value="1"/>
</dbReference>
<evidence type="ECO:0000313" key="2">
    <source>
        <dbReference type="EMBL" id="VAX01076.1"/>
    </source>
</evidence>
<dbReference type="PANTHER" id="PTHR33979:SF2">
    <property type="entry name" value="PEPTIDASE M50B-LIKE-DOMAIN-CONTAINING PROTEIN"/>
    <property type="match status" value="1"/>
</dbReference>
<feature type="transmembrane region" description="Helical" evidence="1">
    <location>
        <begin position="156"/>
        <end position="173"/>
    </location>
</feature>